<comment type="caution">
    <text evidence="7">The sequence shown here is derived from an EMBL/GenBank/DDBJ whole genome shotgun (WGS) entry which is preliminary data.</text>
</comment>
<comment type="cofactor">
    <cofactor evidence="4">
        <name>FMN</name>
        <dbReference type="ChEBI" id="CHEBI:58210"/>
    </cofactor>
    <text evidence="4">Binds 1 FMN per subunit.</text>
</comment>
<dbReference type="InterPro" id="IPR000659">
    <property type="entry name" value="Pyridox_Oxase"/>
</dbReference>
<dbReference type="GO" id="GO:0004733">
    <property type="term" value="F:pyridoxamine phosphate oxidase activity"/>
    <property type="evidence" value="ECO:0007669"/>
    <property type="project" value="InterPro"/>
</dbReference>
<dbReference type="PANTHER" id="PTHR10851">
    <property type="entry name" value="PYRIDOXINE-5-PHOSPHATE OXIDASE"/>
    <property type="match status" value="1"/>
</dbReference>
<feature type="domain" description="Pyridoxamine 5'-phosphate oxidase N-terminal" evidence="6">
    <location>
        <begin position="39"/>
        <end position="155"/>
    </location>
</feature>
<organism evidence="7 8">
    <name type="scientific">Rothia koreensis</name>
    <dbReference type="NCBI Taxonomy" id="592378"/>
    <lineage>
        <taxon>Bacteria</taxon>
        <taxon>Bacillati</taxon>
        <taxon>Actinomycetota</taxon>
        <taxon>Actinomycetes</taxon>
        <taxon>Micrococcales</taxon>
        <taxon>Micrococcaceae</taxon>
        <taxon>Rothia</taxon>
    </lineage>
</organism>
<proteinExistence type="predicted"/>
<dbReference type="Pfam" id="PF01243">
    <property type="entry name" value="PNPOx_N"/>
    <property type="match status" value="1"/>
</dbReference>
<dbReference type="SUPFAM" id="SSF50475">
    <property type="entry name" value="FMN-binding split barrel"/>
    <property type="match status" value="1"/>
</dbReference>
<dbReference type="GO" id="GO:0010181">
    <property type="term" value="F:FMN binding"/>
    <property type="evidence" value="ECO:0007669"/>
    <property type="project" value="InterPro"/>
</dbReference>
<reference evidence="7 8" key="1">
    <citation type="submission" date="2019-12" db="EMBL/GenBank/DDBJ databases">
        <authorList>
            <person name="Li J."/>
            <person name="Shi Y."/>
            <person name="Xu G."/>
            <person name="Xiao D."/>
            <person name="Ran X."/>
        </authorList>
    </citation>
    <scope>NUCLEOTIDE SEQUENCE [LARGE SCALE GENOMIC DNA]</scope>
    <source>
        <strain evidence="7 8">JCM 15915</strain>
    </source>
</reference>
<evidence type="ECO:0000256" key="4">
    <source>
        <dbReference type="PIRSR" id="PIRSR000190-2"/>
    </source>
</evidence>
<evidence type="ECO:0000256" key="2">
    <source>
        <dbReference type="ARBA" id="ARBA00022643"/>
    </source>
</evidence>
<dbReference type="GO" id="GO:0008615">
    <property type="term" value="P:pyridoxine biosynthetic process"/>
    <property type="evidence" value="ECO:0007669"/>
    <property type="project" value="InterPro"/>
</dbReference>
<keyword evidence="2 4" id="KW-0288">FMN</keyword>
<dbReference type="InterPro" id="IPR012349">
    <property type="entry name" value="Split_barrel_FMN-bd"/>
</dbReference>
<dbReference type="Gene3D" id="2.30.110.10">
    <property type="entry name" value="Electron Transport, Fmn-binding Protein, Chain A"/>
    <property type="match status" value="2"/>
</dbReference>
<dbReference type="Proteomes" id="UP000462152">
    <property type="component" value="Unassembled WGS sequence"/>
</dbReference>
<dbReference type="PIRSF" id="PIRSF000190">
    <property type="entry name" value="Pyd_amn-ph_oxd"/>
    <property type="match status" value="1"/>
</dbReference>
<protein>
    <submittedName>
        <fullName evidence="7">Pyridoxamine 5'-phosphate oxidase</fullName>
    </submittedName>
</protein>
<feature type="binding site" evidence="4">
    <location>
        <begin position="66"/>
        <end position="71"/>
    </location>
    <ligand>
        <name>FMN</name>
        <dbReference type="ChEBI" id="CHEBI:58210"/>
    </ligand>
</feature>
<evidence type="ECO:0000259" key="6">
    <source>
        <dbReference type="Pfam" id="PF01243"/>
    </source>
</evidence>
<dbReference type="PANTHER" id="PTHR10851:SF0">
    <property type="entry name" value="PYRIDOXINE-5'-PHOSPHATE OXIDASE"/>
    <property type="match status" value="1"/>
</dbReference>
<dbReference type="RefSeq" id="WP_129315602.1">
    <property type="nucleotide sequence ID" value="NZ_NOIQ01000009.1"/>
</dbReference>
<gene>
    <name evidence="7" type="ORF">GMA10_11290</name>
</gene>
<sequence length="186" mass="21334">MSTLSNQLSSLPSFPKNLPILDPATVPGAPEQLFQEWFQDAIASGNRQPHAMTFTTIQHGDTPVGRTLIVKDIDERGFHFSTHRTSRKGEQLEKNPRASMVFFWRESGRQVRVTGNVVALSGEESERDWEKRPSYTGEPNPEWQLYSLEPTEYEFMQAREDRNHTRVEYVRESSGWENHQVTTPAG</sequence>
<dbReference type="AlphaFoldDB" id="A0A7K1LKR5"/>
<dbReference type="EMBL" id="WOGT01000008">
    <property type="protein sequence ID" value="MUN55787.1"/>
    <property type="molecule type" value="Genomic_DNA"/>
</dbReference>
<feature type="binding site" evidence="4">
    <location>
        <position position="110"/>
    </location>
    <ligand>
        <name>FMN</name>
        <dbReference type="ChEBI" id="CHEBI:58210"/>
    </ligand>
</feature>
<evidence type="ECO:0000256" key="5">
    <source>
        <dbReference type="SAM" id="MobiDB-lite"/>
    </source>
</evidence>
<feature type="binding site" evidence="4">
    <location>
        <position position="87"/>
    </location>
    <ligand>
        <name>FMN</name>
        <dbReference type="ChEBI" id="CHEBI:58210"/>
    </ligand>
</feature>
<dbReference type="OrthoDB" id="9780392at2"/>
<keyword evidence="1" id="KW-0285">Flavoprotein</keyword>
<feature type="binding site" evidence="4">
    <location>
        <position position="88"/>
    </location>
    <ligand>
        <name>FMN</name>
        <dbReference type="ChEBI" id="CHEBI:58210"/>
    </ligand>
</feature>
<keyword evidence="3" id="KW-0560">Oxidoreductase</keyword>
<evidence type="ECO:0000256" key="1">
    <source>
        <dbReference type="ARBA" id="ARBA00022630"/>
    </source>
</evidence>
<name>A0A7K1LKR5_9MICC</name>
<feature type="region of interest" description="Disordered" evidence="5">
    <location>
        <begin position="123"/>
        <end position="143"/>
    </location>
</feature>
<keyword evidence="8" id="KW-1185">Reference proteome</keyword>
<dbReference type="InterPro" id="IPR011576">
    <property type="entry name" value="Pyridox_Oxase_N"/>
</dbReference>
<evidence type="ECO:0000313" key="8">
    <source>
        <dbReference type="Proteomes" id="UP000462152"/>
    </source>
</evidence>
<evidence type="ECO:0000313" key="7">
    <source>
        <dbReference type="EMBL" id="MUN55787.1"/>
    </source>
</evidence>
<evidence type="ECO:0000256" key="3">
    <source>
        <dbReference type="ARBA" id="ARBA00023002"/>
    </source>
</evidence>
<accession>A0A7K1LKR5</accession>